<sequence length="548" mass="59751">MSINKGCHFVAGDNNLSNVFGDQLHVGYQGAMDHVSLANQYGNQTDPSGAMNSISLPENAYEGQASEARHVSVGQGGGLGSNPYVRHQIGEGPLQSYTSTPTPMVDNNSLQHSYPTAYSQNQTFQPRQNVGMNQNLRSLPSPSDMGMGSRTGRGALPPRLSESSMGFGLNHFNSGNGDMASYNSQVPTPMHAFGNGYSGTTNTAQARNVRSTFRRSPLDMAEPRYDIQNGFAPVQHPDMQPNNSANMIPNMGHPGSVFQPHPEAEGWTRDQISKHGDSLSSKRTRRQSTVLADHEADTPDGSDMSEDSDGTVCSPADQELSTLQGSTTGQESSTVQGSATGQESLTVQGPMTSQINERLAGDDRTSRSGTRGPGEEPMSSRQFRGHFDRAAHRVGSSQQMVGKLPGRRSKGANDPENIAIVNWYDNYNMSFVEIAQRLNSRQEATGKPGTFTPNSIHNRYNRCAPIIYRANGRVFVAIKDRRKHAPEELDAMSYGAYSIEWTPNKDQLLRRTVQEDEANKWRRVAEAFTTSTGERVGEGAVSTRFLLI</sequence>
<keyword evidence="3" id="KW-1185">Reference proteome</keyword>
<feature type="compositionally biased region" description="Acidic residues" evidence="1">
    <location>
        <begin position="298"/>
        <end position="309"/>
    </location>
</feature>
<accession>A0A1B8GCV1</accession>
<dbReference type="GeneID" id="28841446"/>
<feature type="region of interest" description="Disordered" evidence="1">
    <location>
        <begin position="273"/>
        <end position="383"/>
    </location>
</feature>
<evidence type="ECO:0000256" key="1">
    <source>
        <dbReference type="SAM" id="MobiDB-lite"/>
    </source>
</evidence>
<reference evidence="2 3" key="1">
    <citation type="submission" date="2016-03" db="EMBL/GenBank/DDBJ databases">
        <title>Comparative genomics of Pseudogymnoascus destructans, the fungus causing white-nose syndrome of bats.</title>
        <authorList>
            <person name="Palmer J.M."/>
            <person name="Drees K.P."/>
            <person name="Foster J.T."/>
            <person name="Lindner D.L."/>
        </authorList>
    </citation>
    <scope>NUCLEOTIDE SEQUENCE [LARGE SCALE GENOMIC DNA]</scope>
    <source>
        <strain evidence="2 3">UAMH 10579</strain>
    </source>
</reference>
<protein>
    <submittedName>
        <fullName evidence="2">Uncharacterized protein</fullName>
    </submittedName>
</protein>
<dbReference type="EMBL" id="KV460251">
    <property type="protein sequence ID" value="OBT93664.1"/>
    <property type="molecule type" value="Genomic_DNA"/>
</dbReference>
<dbReference type="Proteomes" id="UP000091956">
    <property type="component" value="Unassembled WGS sequence"/>
</dbReference>
<reference evidence="3" key="2">
    <citation type="journal article" date="2018" name="Nat. Commun.">
        <title>Extreme sensitivity to ultraviolet light in the fungal pathogen causing white-nose syndrome of bats.</title>
        <authorList>
            <person name="Palmer J.M."/>
            <person name="Drees K.P."/>
            <person name="Foster J.T."/>
            <person name="Lindner D.L."/>
        </authorList>
    </citation>
    <scope>NUCLEOTIDE SEQUENCE [LARGE SCALE GENOMIC DNA]</scope>
    <source>
        <strain evidence="3">UAMH 10579</strain>
    </source>
</reference>
<name>A0A1B8GCV1_9PEZI</name>
<organism evidence="2 3">
    <name type="scientific">Pseudogymnoascus verrucosus</name>
    <dbReference type="NCBI Taxonomy" id="342668"/>
    <lineage>
        <taxon>Eukaryota</taxon>
        <taxon>Fungi</taxon>
        <taxon>Dikarya</taxon>
        <taxon>Ascomycota</taxon>
        <taxon>Pezizomycotina</taxon>
        <taxon>Leotiomycetes</taxon>
        <taxon>Thelebolales</taxon>
        <taxon>Thelebolaceae</taxon>
        <taxon>Pseudogymnoascus</taxon>
    </lineage>
</organism>
<evidence type="ECO:0000313" key="3">
    <source>
        <dbReference type="Proteomes" id="UP000091956"/>
    </source>
</evidence>
<feature type="compositionally biased region" description="Polar residues" evidence="1">
    <location>
        <begin position="95"/>
        <end position="112"/>
    </location>
</feature>
<dbReference type="AlphaFoldDB" id="A0A1B8GCV1"/>
<dbReference type="OrthoDB" id="3438274at2759"/>
<dbReference type="RefSeq" id="XP_018127397.1">
    <property type="nucleotide sequence ID" value="XM_018277488.2"/>
</dbReference>
<feature type="compositionally biased region" description="Polar residues" evidence="1">
    <location>
        <begin position="319"/>
        <end position="356"/>
    </location>
</feature>
<gene>
    <name evidence="2" type="ORF">VE01_08060</name>
</gene>
<evidence type="ECO:0000313" key="2">
    <source>
        <dbReference type="EMBL" id="OBT93664.1"/>
    </source>
</evidence>
<proteinExistence type="predicted"/>
<feature type="region of interest" description="Disordered" evidence="1">
    <location>
        <begin position="93"/>
        <end position="112"/>
    </location>
</feature>